<dbReference type="STRING" id="1271860.SAMN05216174_101219"/>
<name>A0A1G6J3I3_9PSEU</name>
<evidence type="ECO:0000313" key="2">
    <source>
        <dbReference type="EMBL" id="SDC13281.1"/>
    </source>
</evidence>
<evidence type="ECO:0000313" key="3">
    <source>
        <dbReference type="Proteomes" id="UP000199501"/>
    </source>
</evidence>
<proteinExistence type="predicted"/>
<dbReference type="AlphaFoldDB" id="A0A1G6J3I3"/>
<organism evidence="2 3">
    <name type="scientific">Actinokineospora iranica</name>
    <dbReference type="NCBI Taxonomy" id="1271860"/>
    <lineage>
        <taxon>Bacteria</taxon>
        <taxon>Bacillati</taxon>
        <taxon>Actinomycetota</taxon>
        <taxon>Actinomycetes</taxon>
        <taxon>Pseudonocardiales</taxon>
        <taxon>Pseudonocardiaceae</taxon>
        <taxon>Actinokineospora</taxon>
    </lineage>
</organism>
<accession>A0A1G6J3I3</accession>
<protein>
    <recommendedName>
        <fullName evidence="1">GIY-YIG catalytic domain-containing protein</fullName>
    </recommendedName>
</protein>
<keyword evidence="3" id="KW-1185">Reference proteome</keyword>
<dbReference type="RefSeq" id="WP_228771263.1">
    <property type="nucleotide sequence ID" value="NZ_FMZZ01000001.1"/>
</dbReference>
<dbReference type="InterPro" id="IPR049311">
    <property type="entry name" value="GIY_YIG_cat"/>
</dbReference>
<dbReference type="Proteomes" id="UP000199501">
    <property type="component" value="Unassembled WGS sequence"/>
</dbReference>
<sequence>MSGTTPDAQTIIARLRRPERLWTRDEVHVRPSPVPAVPGVYGWHFTSAPHESLDGGRLLYVGVAPRQIRGPVRQHFRGNAAGSTLRLTLGCLLGLELRQVGVAGQRVLLRRRAGGHLLQDRVLQMRSTLNPVTTTSPIDSDPIRADAD</sequence>
<reference evidence="3" key="1">
    <citation type="submission" date="2016-10" db="EMBL/GenBank/DDBJ databases">
        <authorList>
            <person name="Varghese N."/>
            <person name="Submissions S."/>
        </authorList>
    </citation>
    <scope>NUCLEOTIDE SEQUENCE [LARGE SCALE GENOMIC DNA]</scope>
    <source>
        <strain evidence="3">IBRC-M 10403</strain>
    </source>
</reference>
<feature type="domain" description="GIY-YIG catalytic" evidence="1">
    <location>
        <begin position="55"/>
        <end position="97"/>
    </location>
</feature>
<dbReference type="EMBL" id="FMZZ01000001">
    <property type="protein sequence ID" value="SDC13281.1"/>
    <property type="molecule type" value="Genomic_DNA"/>
</dbReference>
<evidence type="ECO:0000259" key="1">
    <source>
        <dbReference type="Pfam" id="PF20815"/>
    </source>
</evidence>
<dbReference type="Pfam" id="PF20815">
    <property type="entry name" value="GIY_YIG_2"/>
    <property type="match status" value="1"/>
</dbReference>
<gene>
    <name evidence="2" type="ORF">SAMN05216174_101219</name>
</gene>